<comment type="similarity">
    <text evidence="2 8">Belongs to the binding-protein-dependent transport system permease family. CysTW subfamily.</text>
</comment>
<dbReference type="RefSeq" id="WP_080618914.1">
    <property type="nucleotide sequence ID" value="NZ_AYSO01000014.1"/>
</dbReference>
<proteinExistence type="inferred from homology"/>
<dbReference type="PROSITE" id="PS50928">
    <property type="entry name" value="ABC_TM1"/>
    <property type="match status" value="1"/>
</dbReference>
<evidence type="ECO:0000313" key="11">
    <source>
        <dbReference type="Proteomes" id="UP000031366"/>
    </source>
</evidence>
<accession>A0A0C1UJJ4</accession>
<dbReference type="Gene3D" id="1.10.3720.10">
    <property type="entry name" value="MetI-like"/>
    <property type="match status" value="1"/>
</dbReference>
<feature type="transmembrane region" description="Helical" evidence="8">
    <location>
        <begin position="272"/>
        <end position="294"/>
    </location>
</feature>
<evidence type="ECO:0000256" key="2">
    <source>
        <dbReference type="ARBA" id="ARBA00007069"/>
    </source>
</evidence>
<dbReference type="EMBL" id="AYSO01000014">
    <property type="protein sequence ID" value="KIE47440.1"/>
    <property type="molecule type" value="Genomic_DNA"/>
</dbReference>
<dbReference type="AlphaFoldDB" id="A0A0C1UJJ4"/>
<keyword evidence="7 8" id="KW-0472">Membrane</keyword>
<dbReference type="PANTHER" id="PTHR43470:SF5">
    <property type="entry name" value="PHOSPHATE TRANSPORT SYSTEM PERMEASE PROTEIN PSTA"/>
    <property type="match status" value="1"/>
</dbReference>
<organism evidence="10 11">
    <name type="scientific">Clostridium argentinense CDC 2741</name>
    <dbReference type="NCBI Taxonomy" id="1418104"/>
    <lineage>
        <taxon>Bacteria</taxon>
        <taxon>Bacillati</taxon>
        <taxon>Bacillota</taxon>
        <taxon>Clostridia</taxon>
        <taxon>Eubacteriales</taxon>
        <taxon>Clostridiaceae</taxon>
        <taxon>Clostridium</taxon>
    </lineage>
</organism>
<comment type="caution">
    <text evidence="8">Lacks conserved residue(s) required for the propagation of feature annotation.</text>
</comment>
<dbReference type="NCBIfam" id="TIGR00974">
    <property type="entry name" value="3a0107s02c"/>
    <property type="match status" value="1"/>
</dbReference>
<feature type="transmembrane region" description="Helical" evidence="8">
    <location>
        <begin position="132"/>
        <end position="151"/>
    </location>
</feature>
<dbReference type="SUPFAM" id="SSF161098">
    <property type="entry name" value="MetI-like"/>
    <property type="match status" value="1"/>
</dbReference>
<evidence type="ECO:0000256" key="1">
    <source>
        <dbReference type="ARBA" id="ARBA00004651"/>
    </source>
</evidence>
<evidence type="ECO:0000256" key="8">
    <source>
        <dbReference type="RuleBase" id="RU363043"/>
    </source>
</evidence>
<evidence type="ECO:0000313" key="10">
    <source>
        <dbReference type="EMBL" id="KIE47440.1"/>
    </source>
</evidence>
<feature type="transmembrane region" description="Helical" evidence="8">
    <location>
        <begin position="83"/>
        <end position="112"/>
    </location>
</feature>
<dbReference type="InterPro" id="IPR005672">
    <property type="entry name" value="Phosphate_PstA"/>
</dbReference>
<reference evidence="10 11" key="1">
    <citation type="journal article" date="2015" name="Infect. Genet. Evol.">
        <title>Genomic sequences of six botulinum neurotoxin-producing strains representing three clostridial species illustrate the mobility and diversity of botulinum neurotoxin genes.</title>
        <authorList>
            <person name="Smith T.J."/>
            <person name="Hill K.K."/>
            <person name="Xie G."/>
            <person name="Foley B.T."/>
            <person name="Williamson C.H."/>
            <person name="Foster J.T."/>
            <person name="Johnson S.L."/>
            <person name="Chertkov O."/>
            <person name="Teshima H."/>
            <person name="Gibbons H.S."/>
            <person name="Johnsky L.A."/>
            <person name="Karavis M.A."/>
            <person name="Smith L.A."/>
        </authorList>
    </citation>
    <scope>NUCLEOTIDE SEQUENCE [LARGE SCALE GENOMIC DNA]</scope>
    <source>
        <strain evidence="10 11">CDC 2741</strain>
    </source>
</reference>
<keyword evidence="11" id="KW-1185">Reference proteome</keyword>
<gene>
    <name evidence="10" type="primary">pstA</name>
    <name evidence="10" type="ORF">U732_3048</name>
</gene>
<dbReference type="InterPro" id="IPR000515">
    <property type="entry name" value="MetI-like"/>
</dbReference>
<keyword evidence="5 8" id="KW-0812">Transmembrane</keyword>
<dbReference type="CDD" id="cd06261">
    <property type="entry name" value="TM_PBP2"/>
    <property type="match status" value="1"/>
</dbReference>
<feature type="domain" description="ABC transmembrane type-1" evidence="9">
    <location>
        <begin position="87"/>
        <end position="290"/>
    </location>
</feature>
<keyword evidence="6 8" id="KW-1133">Transmembrane helix</keyword>
<dbReference type="OrthoDB" id="9785113at2"/>
<keyword evidence="4 8" id="KW-1003">Cell membrane</keyword>
<comment type="caution">
    <text evidence="10">The sequence shown here is derived from an EMBL/GenBank/DDBJ whole genome shotgun (WGS) entry which is preliminary data.</text>
</comment>
<dbReference type="Proteomes" id="UP000031366">
    <property type="component" value="Unassembled WGS sequence"/>
</dbReference>
<dbReference type="InterPro" id="IPR035906">
    <property type="entry name" value="MetI-like_sf"/>
</dbReference>
<evidence type="ECO:0000256" key="5">
    <source>
        <dbReference type="ARBA" id="ARBA00022692"/>
    </source>
</evidence>
<dbReference type="PANTHER" id="PTHR43470">
    <property type="entry name" value="PHOSPHATE TRANSPORT SYSTEM PERMEASE PROTEIN PSTA-RELATED"/>
    <property type="match status" value="1"/>
</dbReference>
<comment type="subcellular location">
    <subcellularLocation>
        <location evidence="1 8">Cell membrane</location>
        <topology evidence="1 8">Multi-pass membrane protein</topology>
    </subcellularLocation>
</comment>
<protein>
    <recommendedName>
        <fullName evidence="8">Phosphate transport system permease protein PstA</fullName>
    </recommendedName>
</protein>
<name>A0A0C1UJJ4_9CLOT</name>
<evidence type="ECO:0000256" key="7">
    <source>
        <dbReference type="ARBA" id="ARBA00023136"/>
    </source>
</evidence>
<sequence>MSNEGYAINKITSKENHRIKEENNLKRRKIKNTLCKSIFLACTLFALITLVLLMFSIIKDGIKYLDINFLTSFPSRFVSKAGILPAFVGSIYLIFLTALISFPIGIGTAIYIEEYMKKSRLKEFLELNISNLAGVPSIVYGMLGLGIFVVVLGRGMLTGALTLSLLILPTIIITTEEALRNVPIAIKEGSYALGVSKWQSITGVILPYAMPNILTGTILSISRALGESAPLIMVGALSYVAFLPNGLTSSYTALPIQIYNWTSRPQAEFQKLAASGIIVLLVILLTANSIAILLRNKYNKNLH</sequence>
<dbReference type="Pfam" id="PF00528">
    <property type="entry name" value="BPD_transp_1"/>
    <property type="match status" value="1"/>
</dbReference>
<evidence type="ECO:0000256" key="4">
    <source>
        <dbReference type="ARBA" id="ARBA00022475"/>
    </source>
</evidence>
<evidence type="ECO:0000256" key="6">
    <source>
        <dbReference type="ARBA" id="ARBA00022989"/>
    </source>
</evidence>
<evidence type="ECO:0000256" key="3">
    <source>
        <dbReference type="ARBA" id="ARBA00022448"/>
    </source>
</evidence>
<dbReference type="STRING" id="29341.RSJ17_08935"/>
<dbReference type="GO" id="GO:0035435">
    <property type="term" value="P:phosphate ion transmembrane transport"/>
    <property type="evidence" value="ECO:0007669"/>
    <property type="project" value="InterPro"/>
</dbReference>
<evidence type="ECO:0000259" key="9">
    <source>
        <dbReference type="PROSITE" id="PS50928"/>
    </source>
</evidence>
<keyword evidence="3" id="KW-0813">Transport</keyword>
<dbReference type="GO" id="GO:0005315">
    <property type="term" value="F:phosphate transmembrane transporter activity"/>
    <property type="evidence" value="ECO:0007669"/>
    <property type="project" value="InterPro"/>
</dbReference>
<dbReference type="GO" id="GO:0005886">
    <property type="term" value="C:plasma membrane"/>
    <property type="evidence" value="ECO:0007669"/>
    <property type="project" value="UniProtKB-SubCell"/>
</dbReference>
<feature type="transmembrane region" description="Helical" evidence="8">
    <location>
        <begin position="231"/>
        <end position="252"/>
    </location>
</feature>
<feature type="transmembrane region" description="Helical" evidence="8">
    <location>
        <begin position="37"/>
        <end position="58"/>
    </location>
</feature>